<dbReference type="SUPFAM" id="SSF52540">
    <property type="entry name" value="P-loop containing nucleoside triphosphate hydrolases"/>
    <property type="match status" value="1"/>
</dbReference>
<dbReference type="Proteomes" id="UP000483379">
    <property type="component" value="Unassembled WGS sequence"/>
</dbReference>
<dbReference type="EC" id="2.7.1.19" evidence="2"/>
<dbReference type="PRINTS" id="PR00478">
    <property type="entry name" value="PHRIBLKINASE"/>
</dbReference>
<evidence type="ECO:0000256" key="6">
    <source>
        <dbReference type="ARBA" id="ARBA00022840"/>
    </source>
</evidence>
<dbReference type="Gene3D" id="3.40.50.300">
    <property type="entry name" value="P-loop containing nucleotide triphosphate hydrolases"/>
    <property type="match status" value="1"/>
</dbReference>
<dbReference type="Pfam" id="PF00485">
    <property type="entry name" value="PRK"/>
    <property type="match status" value="1"/>
</dbReference>
<evidence type="ECO:0000259" key="8">
    <source>
        <dbReference type="Pfam" id="PF00485"/>
    </source>
</evidence>
<dbReference type="GO" id="GO:0005975">
    <property type="term" value="P:carbohydrate metabolic process"/>
    <property type="evidence" value="ECO:0007669"/>
    <property type="project" value="InterPro"/>
</dbReference>
<feature type="domain" description="Phosphoribulokinase/uridine kinase" evidence="8">
    <location>
        <begin position="7"/>
        <end position="214"/>
    </location>
</feature>
<evidence type="ECO:0000256" key="2">
    <source>
        <dbReference type="ARBA" id="ARBA00012042"/>
    </source>
</evidence>
<evidence type="ECO:0000256" key="7">
    <source>
        <dbReference type="ARBA" id="ARBA00047663"/>
    </source>
</evidence>
<gene>
    <name evidence="9" type="ORF">G3446_21035</name>
</gene>
<comment type="catalytic activity">
    <reaction evidence="7">
        <text>D-ribulose 5-phosphate + ATP = D-ribulose 1,5-bisphosphate + ADP + H(+)</text>
        <dbReference type="Rhea" id="RHEA:19365"/>
        <dbReference type="ChEBI" id="CHEBI:15378"/>
        <dbReference type="ChEBI" id="CHEBI:30616"/>
        <dbReference type="ChEBI" id="CHEBI:57870"/>
        <dbReference type="ChEBI" id="CHEBI:58121"/>
        <dbReference type="ChEBI" id="CHEBI:456216"/>
        <dbReference type="EC" id="2.7.1.19"/>
    </reaction>
</comment>
<name>A0A6M0K6W0_9GAMM</name>
<organism evidence="9 10">
    <name type="scientific">Thiorhodococcus minor</name>
    <dbReference type="NCBI Taxonomy" id="57489"/>
    <lineage>
        <taxon>Bacteria</taxon>
        <taxon>Pseudomonadati</taxon>
        <taxon>Pseudomonadota</taxon>
        <taxon>Gammaproteobacteria</taxon>
        <taxon>Chromatiales</taxon>
        <taxon>Chromatiaceae</taxon>
        <taxon>Thiorhodococcus</taxon>
    </lineage>
</organism>
<sequence>MSRKHPIIAVTGSSGAGTSTVKKALEHIFRRVGARAAFVEGDSFHRFDRKKMKAELKKAKAEGRNLSHFGPEGNLFEKQLELFRSYGTNGNGMRRFYVHNEEEANRLDSPPGTFTEWEPIPPDTDLLFYEGLHGGVTDGEIDIAREVDLLIGVCPTINLEWVQKIHRDTGERGYRPEDVKDIIYRRMYDYMHYILPQFSQTHINFQRIPVTDTSNPFAVTNIPTADQSLVMIHFLKPRPDVEYKLNLKGLIEGSFISGFNTLVIPGGKMMYAMELILTTRILELMQRRGHLSEDN</sequence>
<keyword evidence="5 9" id="KW-0418">Kinase</keyword>
<dbReference type="RefSeq" id="WP_164454977.1">
    <property type="nucleotide sequence ID" value="NZ_JAAIJQ010000084.1"/>
</dbReference>
<proteinExistence type="inferred from homology"/>
<evidence type="ECO:0000256" key="5">
    <source>
        <dbReference type="ARBA" id="ARBA00022777"/>
    </source>
</evidence>
<keyword evidence="6" id="KW-0067">ATP-binding</keyword>
<dbReference type="InterPro" id="IPR006083">
    <property type="entry name" value="PRK/URK"/>
</dbReference>
<reference evidence="9 10" key="1">
    <citation type="submission" date="2020-02" db="EMBL/GenBank/DDBJ databases">
        <title>Genome sequences of Thiorhodococcus mannitoliphagus and Thiorhodococcus minor, purple sulfur photosynthetic bacteria in the gammaproteobacterial family, Chromatiaceae.</title>
        <authorList>
            <person name="Aviles F.A."/>
            <person name="Meyer T.E."/>
            <person name="Kyndt J.A."/>
        </authorList>
    </citation>
    <scope>NUCLEOTIDE SEQUENCE [LARGE SCALE GENOMIC DNA]</scope>
    <source>
        <strain evidence="9 10">DSM 11518</strain>
    </source>
</reference>
<dbReference type="InterPro" id="IPR006082">
    <property type="entry name" value="PRK"/>
</dbReference>
<evidence type="ECO:0000256" key="3">
    <source>
        <dbReference type="ARBA" id="ARBA00022679"/>
    </source>
</evidence>
<evidence type="ECO:0000313" key="10">
    <source>
        <dbReference type="Proteomes" id="UP000483379"/>
    </source>
</evidence>
<keyword evidence="4" id="KW-0547">Nucleotide-binding</keyword>
<dbReference type="EMBL" id="JAAIJQ010000084">
    <property type="protein sequence ID" value="NEV64337.1"/>
    <property type="molecule type" value="Genomic_DNA"/>
</dbReference>
<evidence type="ECO:0000256" key="1">
    <source>
        <dbReference type="ARBA" id="ARBA00009719"/>
    </source>
</evidence>
<dbReference type="GO" id="GO:0008974">
    <property type="term" value="F:phosphoribulokinase activity"/>
    <property type="evidence" value="ECO:0007669"/>
    <property type="project" value="UniProtKB-EC"/>
</dbReference>
<comment type="caution">
    <text evidence="9">The sequence shown here is derived from an EMBL/GenBank/DDBJ whole genome shotgun (WGS) entry which is preliminary data.</text>
</comment>
<evidence type="ECO:0000313" key="9">
    <source>
        <dbReference type="EMBL" id="NEV64337.1"/>
    </source>
</evidence>
<accession>A0A6M0K6W0</accession>
<dbReference type="GO" id="GO:0005524">
    <property type="term" value="F:ATP binding"/>
    <property type="evidence" value="ECO:0007669"/>
    <property type="project" value="UniProtKB-KW"/>
</dbReference>
<keyword evidence="3 9" id="KW-0808">Transferase</keyword>
<comment type="similarity">
    <text evidence="1">Belongs to the phosphoribulokinase family.</text>
</comment>
<protein>
    <recommendedName>
        <fullName evidence="2">phosphoribulokinase</fullName>
        <ecNumber evidence="2">2.7.1.19</ecNumber>
    </recommendedName>
</protein>
<keyword evidence="10" id="KW-1185">Reference proteome</keyword>
<dbReference type="AlphaFoldDB" id="A0A6M0K6W0"/>
<dbReference type="InterPro" id="IPR027417">
    <property type="entry name" value="P-loop_NTPase"/>
</dbReference>
<dbReference type="NCBIfam" id="NF011997">
    <property type="entry name" value="PRK15453.1"/>
    <property type="match status" value="1"/>
</dbReference>
<evidence type="ECO:0000256" key="4">
    <source>
        <dbReference type="ARBA" id="ARBA00022741"/>
    </source>
</evidence>